<protein>
    <submittedName>
        <fullName evidence="2">3-ketoacyl-ACP reductase</fullName>
    </submittedName>
</protein>
<dbReference type="CDD" id="cd05233">
    <property type="entry name" value="SDR_c"/>
    <property type="match status" value="1"/>
</dbReference>
<dbReference type="GO" id="GO:0030497">
    <property type="term" value="P:fatty acid elongation"/>
    <property type="evidence" value="ECO:0007669"/>
    <property type="project" value="TreeGrafter"/>
</dbReference>
<reference evidence="2 3" key="1">
    <citation type="submission" date="2017-09" db="EMBL/GenBank/DDBJ databases">
        <title>The draft genome sequences of Marinobacter guineae M3B.</title>
        <authorList>
            <person name="Cao J."/>
        </authorList>
    </citation>
    <scope>NUCLEOTIDE SEQUENCE [LARGE SCALE GENOMIC DNA]</scope>
    <source>
        <strain evidence="2 3">M3B</strain>
    </source>
</reference>
<dbReference type="Gene3D" id="3.40.50.720">
    <property type="entry name" value="NAD(P)-binding Rossmann-like Domain"/>
    <property type="match status" value="1"/>
</dbReference>
<dbReference type="GO" id="GO:0016616">
    <property type="term" value="F:oxidoreductase activity, acting on the CH-OH group of donors, NAD or NADP as acceptor"/>
    <property type="evidence" value="ECO:0007669"/>
    <property type="project" value="TreeGrafter"/>
</dbReference>
<dbReference type="OrthoDB" id="9803333at2"/>
<dbReference type="InterPro" id="IPR002347">
    <property type="entry name" value="SDR_fam"/>
</dbReference>
<evidence type="ECO:0000256" key="1">
    <source>
        <dbReference type="ARBA" id="ARBA00006484"/>
    </source>
</evidence>
<dbReference type="EMBL" id="NTFI01000002">
    <property type="protein sequence ID" value="PHQ25723.1"/>
    <property type="molecule type" value="Genomic_DNA"/>
</dbReference>
<comment type="similarity">
    <text evidence="1">Belongs to the short-chain dehydrogenases/reductases (SDR) family.</text>
</comment>
<dbReference type="PRINTS" id="PR00080">
    <property type="entry name" value="SDRFAMILY"/>
</dbReference>
<dbReference type="PANTHER" id="PTHR42760">
    <property type="entry name" value="SHORT-CHAIN DEHYDROGENASES/REDUCTASES FAMILY MEMBER"/>
    <property type="match status" value="1"/>
</dbReference>
<gene>
    <name evidence="2" type="ORF">CLH62_08950</name>
</gene>
<organism evidence="2 3">
    <name type="scientific">Marinobacter guineae</name>
    <dbReference type="NCBI Taxonomy" id="432303"/>
    <lineage>
        <taxon>Bacteria</taxon>
        <taxon>Pseudomonadati</taxon>
        <taxon>Pseudomonadota</taxon>
        <taxon>Gammaproteobacteria</taxon>
        <taxon>Pseudomonadales</taxon>
        <taxon>Marinobacteraceae</taxon>
        <taxon>Marinobacter</taxon>
    </lineage>
</organism>
<comment type="caution">
    <text evidence="2">The sequence shown here is derived from an EMBL/GenBank/DDBJ whole genome shotgun (WGS) entry which is preliminary data.</text>
</comment>
<dbReference type="PANTHER" id="PTHR42760:SF135">
    <property type="entry name" value="BLL7886 PROTEIN"/>
    <property type="match status" value="1"/>
</dbReference>
<keyword evidence="3" id="KW-1185">Reference proteome</keyword>
<dbReference type="InterPro" id="IPR020904">
    <property type="entry name" value="Sc_DH/Rdtase_CS"/>
</dbReference>
<proteinExistence type="inferred from homology"/>
<dbReference type="AlphaFoldDB" id="A0A2G1VG11"/>
<dbReference type="SUPFAM" id="SSF51735">
    <property type="entry name" value="NAD(P)-binding Rossmann-fold domains"/>
    <property type="match status" value="1"/>
</dbReference>
<dbReference type="Pfam" id="PF13561">
    <property type="entry name" value="adh_short_C2"/>
    <property type="match status" value="1"/>
</dbReference>
<evidence type="ECO:0000313" key="2">
    <source>
        <dbReference type="EMBL" id="PHQ25723.1"/>
    </source>
</evidence>
<accession>A0A2G1VG11</accession>
<sequence>MEMGLKGKNAVVTGGSKGIGRSIALALAAEGVNVAICARSEGPLDDTLTEIEALGVKGYREVCDVGDKHRLDAFLDNVKGTLGSVDILVCNVSALGAGNNLKAWDANITLDLLSTVRAVDKVLPWMKEAGSGNIIILSSISGIEVGTSQPYAATKAALISYAKSLAVDHGPDGIRVNSIAPGSIKFPGGVWDKAEKAGSDRYHNTLKRIPWGRFGRPEEVANVAVFLASNAASWVTGACIPVDGAQHRSNM</sequence>
<dbReference type="FunFam" id="3.40.50.720:FF:000084">
    <property type="entry name" value="Short-chain dehydrogenase reductase"/>
    <property type="match status" value="1"/>
</dbReference>
<dbReference type="PRINTS" id="PR00081">
    <property type="entry name" value="GDHRDH"/>
</dbReference>
<dbReference type="PROSITE" id="PS00061">
    <property type="entry name" value="ADH_SHORT"/>
    <property type="match status" value="1"/>
</dbReference>
<name>A0A2G1VG11_9GAMM</name>
<dbReference type="Proteomes" id="UP000229044">
    <property type="component" value="Unassembled WGS sequence"/>
</dbReference>
<dbReference type="InterPro" id="IPR036291">
    <property type="entry name" value="NAD(P)-bd_dom_sf"/>
</dbReference>
<evidence type="ECO:0000313" key="3">
    <source>
        <dbReference type="Proteomes" id="UP000229044"/>
    </source>
</evidence>